<dbReference type="CDD" id="cd03784">
    <property type="entry name" value="GT1_Gtf-like"/>
    <property type="match status" value="1"/>
</dbReference>
<keyword evidence="4" id="KW-0812">Transmembrane</keyword>
<evidence type="ECO:0000256" key="1">
    <source>
        <dbReference type="ARBA" id="ARBA00009995"/>
    </source>
</evidence>
<dbReference type="InterPro" id="IPR002213">
    <property type="entry name" value="UDP_glucos_trans"/>
</dbReference>
<sequence length="501" mass="57003">MLNLVTSVCVLFSVVNGEKILAVWPTPSISHQVAFRPLTEELARRGHEVTVITTDPAFEKGKAPPNLREIDLHDLSYDVWSRFLELSKGNKDDLAAQVRVAVELLLEIFIKQLQTDEVKQIIQNETFDLVLIEACVRPALLFSHIYKVPVIQVSSFGGFFDNYERMGAPVHPLVYPICSRQRIYNLNAKEKVTELYNYYVMDGEFQKQESAENIALRKHFYSDMPTLSELTNNVQMLFLNVHPYWDGNRPVPPSVLYIGGIYQKPKKDLPKDLESFLNSSKNGVVYVSFGTNVSPSMLPLEKIQIMVNVCLTTLYGSGTRTNCRAGQTILRSSRHSKIKLFITQCGLQSTDEAISAGVPLLGIPLLGDQWYNAEKYEHLNIGIKIDMETLNEEDLKQGIYKILDNADSYRSNVNDLRFLMQDQPQSALERAVWWTEHVLRHGTGKHLRSPSANMPWAEYLELDLVLVFLALVLVFLTVIGIIVHYLIRNLRLFGISKIKQC</sequence>
<dbReference type="Pfam" id="PF00201">
    <property type="entry name" value="UDPGT"/>
    <property type="match status" value="2"/>
</dbReference>
<keyword evidence="5" id="KW-0732">Signal</keyword>
<comment type="similarity">
    <text evidence="1">Belongs to the UDP-glycosyltransferase family.</text>
</comment>
<accession>A0A0L7LGK1</accession>
<feature type="transmembrane region" description="Helical" evidence="4">
    <location>
        <begin position="464"/>
        <end position="487"/>
    </location>
</feature>
<keyword evidence="3 6" id="KW-0808">Transferase</keyword>
<evidence type="ECO:0000313" key="6">
    <source>
        <dbReference type="EMBL" id="KOB74582.1"/>
    </source>
</evidence>
<dbReference type="GO" id="GO:0008194">
    <property type="term" value="F:UDP-glycosyltransferase activity"/>
    <property type="evidence" value="ECO:0007669"/>
    <property type="project" value="InterPro"/>
</dbReference>
<dbReference type="SUPFAM" id="SSF53756">
    <property type="entry name" value="UDP-Glycosyltransferase/glycogen phosphorylase"/>
    <property type="match status" value="1"/>
</dbReference>
<keyword evidence="4" id="KW-0472">Membrane</keyword>
<evidence type="ECO:0000256" key="5">
    <source>
        <dbReference type="SAM" id="SignalP"/>
    </source>
</evidence>
<dbReference type="InterPro" id="IPR050271">
    <property type="entry name" value="UDP-glycosyltransferase"/>
</dbReference>
<reference evidence="6 7" key="1">
    <citation type="journal article" date="2015" name="Genome Biol. Evol.">
        <title>The genome of winter moth (Operophtera brumata) provides a genomic perspective on sexual dimorphism and phenology.</title>
        <authorList>
            <person name="Derks M.F."/>
            <person name="Smit S."/>
            <person name="Salis L."/>
            <person name="Schijlen E."/>
            <person name="Bossers A."/>
            <person name="Mateman C."/>
            <person name="Pijl A.S."/>
            <person name="de Ridder D."/>
            <person name="Groenen M.A."/>
            <person name="Visser M.E."/>
            <person name="Megens H.J."/>
        </authorList>
    </citation>
    <scope>NUCLEOTIDE SEQUENCE [LARGE SCALE GENOMIC DNA]</scope>
    <source>
        <strain evidence="6">WM2013NL</strain>
        <tissue evidence="6">Head and thorax</tissue>
    </source>
</reference>
<comment type="caution">
    <text evidence="6">The sequence shown here is derived from an EMBL/GenBank/DDBJ whole genome shotgun (WGS) entry which is preliminary data.</text>
</comment>
<feature type="signal peptide" evidence="5">
    <location>
        <begin position="1"/>
        <end position="17"/>
    </location>
</feature>
<feature type="chain" id="PRO_5005573310" evidence="5">
    <location>
        <begin position="18"/>
        <end position="501"/>
    </location>
</feature>
<keyword evidence="7" id="KW-1185">Reference proteome</keyword>
<evidence type="ECO:0000256" key="3">
    <source>
        <dbReference type="ARBA" id="ARBA00022679"/>
    </source>
</evidence>
<keyword evidence="4" id="KW-1133">Transmembrane helix</keyword>
<evidence type="ECO:0000256" key="4">
    <source>
        <dbReference type="SAM" id="Phobius"/>
    </source>
</evidence>
<proteinExistence type="inferred from homology"/>
<gene>
    <name evidence="6" type="ORF">OBRU01_08881</name>
</gene>
<keyword evidence="2" id="KW-0328">Glycosyltransferase</keyword>
<dbReference type="Gene3D" id="3.40.50.2000">
    <property type="entry name" value="Glycogen Phosphorylase B"/>
    <property type="match status" value="2"/>
</dbReference>
<protein>
    <submittedName>
        <fullName evidence="6">UDP-glycosyltransferase UGT33J1</fullName>
    </submittedName>
</protein>
<evidence type="ECO:0000313" key="7">
    <source>
        <dbReference type="Proteomes" id="UP000037510"/>
    </source>
</evidence>
<organism evidence="6 7">
    <name type="scientific">Operophtera brumata</name>
    <name type="common">Winter moth</name>
    <name type="synonym">Phalaena brumata</name>
    <dbReference type="NCBI Taxonomy" id="104452"/>
    <lineage>
        <taxon>Eukaryota</taxon>
        <taxon>Metazoa</taxon>
        <taxon>Ecdysozoa</taxon>
        <taxon>Arthropoda</taxon>
        <taxon>Hexapoda</taxon>
        <taxon>Insecta</taxon>
        <taxon>Pterygota</taxon>
        <taxon>Neoptera</taxon>
        <taxon>Endopterygota</taxon>
        <taxon>Lepidoptera</taxon>
        <taxon>Glossata</taxon>
        <taxon>Ditrysia</taxon>
        <taxon>Geometroidea</taxon>
        <taxon>Geometridae</taxon>
        <taxon>Larentiinae</taxon>
        <taxon>Operophtera</taxon>
    </lineage>
</organism>
<dbReference type="PANTHER" id="PTHR48043:SF159">
    <property type="entry name" value="EG:EG0003.4 PROTEIN-RELATED"/>
    <property type="match status" value="1"/>
</dbReference>
<dbReference type="AlphaFoldDB" id="A0A0L7LGK1"/>
<dbReference type="PANTHER" id="PTHR48043">
    <property type="entry name" value="EG:EG0003.4 PROTEIN-RELATED"/>
    <property type="match status" value="1"/>
</dbReference>
<dbReference type="Proteomes" id="UP000037510">
    <property type="component" value="Unassembled WGS sequence"/>
</dbReference>
<evidence type="ECO:0000256" key="2">
    <source>
        <dbReference type="ARBA" id="ARBA00022676"/>
    </source>
</evidence>
<name>A0A0L7LGK1_OPEBR</name>
<dbReference type="EMBL" id="JTDY01001195">
    <property type="protein sequence ID" value="KOB74582.1"/>
    <property type="molecule type" value="Genomic_DNA"/>
</dbReference>